<dbReference type="EMBL" id="JBHUEJ010000061">
    <property type="protein sequence ID" value="MFD1712840.1"/>
    <property type="molecule type" value="Genomic_DNA"/>
</dbReference>
<dbReference type="RefSeq" id="WP_377615128.1">
    <property type="nucleotide sequence ID" value="NZ_JBHUEJ010000061.1"/>
</dbReference>
<gene>
    <name evidence="1" type="ORF">ACFSF0_19790</name>
</gene>
<keyword evidence="2" id="KW-1185">Reference proteome</keyword>
<dbReference type="Proteomes" id="UP001597304">
    <property type="component" value="Unassembled WGS sequence"/>
</dbReference>
<protein>
    <submittedName>
        <fullName evidence="1">Uncharacterized protein</fullName>
    </submittedName>
</protein>
<sequence length="167" mass="18987">MRQHLTLKDLPMATSAELYQLSWVIEQLLADPRRIVQARSHLHLGQQVQYFNWDDGKLRAARVVSVKNDRVTVQDESSHRQISLPYAAIATEVVPAAQQAGDTAHEAIELAPPPEVGRREDFRVGQRVSFIDRDLQHRIGLIVRVNQQTATLDCDGQSWRVAYSLLR</sequence>
<evidence type="ECO:0000313" key="2">
    <source>
        <dbReference type="Proteomes" id="UP001597304"/>
    </source>
</evidence>
<reference evidence="2" key="1">
    <citation type="journal article" date="2019" name="Int. J. Syst. Evol. Microbiol.">
        <title>The Global Catalogue of Microorganisms (GCM) 10K type strain sequencing project: providing services to taxonomists for standard genome sequencing and annotation.</title>
        <authorList>
            <consortium name="The Broad Institute Genomics Platform"/>
            <consortium name="The Broad Institute Genome Sequencing Center for Infectious Disease"/>
            <person name="Wu L."/>
            <person name="Ma J."/>
        </authorList>
    </citation>
    <scope>NUCLEOTIDE SEQUENCE [LARGE SCALE GENOMIC DNA]</scope>
    <source>
        <strain evidence="2">LMG 29247</strain>
    </source>
</reference>
<accession>A0ABW4L2I1</accession>
<name>A0ABW4L2I1_9BURK</name>
<organism evidence="1 2">
    <name type="scientific">Ottowia flava</name>
    <dbReference type="NCBI Taxonomy" id="2675430"/>
    <lineage>
        <taxon>Bacteria</taxon>
        <taxon>Pseudomonadati</taxon>
        <taxon>Pseudomonadota</taxon>
        <taxon>Betaproteobacteria</taxon>
        <taxon>Burkholderiales</taxon>
        <taxon>Comamonadaceae</taxon>
        <taxon>Ottowia</taxon>
    </lineage>
</organism>
<comment type="caution">
    <text evidence="1">The sequence shown here is derived from an EMBL/GenBank/DDBJ whole genome shotgun (WGS) entry which is preliminary data.</text>
</comment>
<evidence type="ECO:0000313" key="1">
    <source>
        <dbReference type="EMBL" id="MFD1712840.1"/>
    </source>
</evidence>
<proteinExistence type="predicted"/>
<feature type="non-terminal residue" evidence="1">
    <location>
        <position position="167"/>
    </location>
</feature>